<dbReference type="AlphaFoldDB" id="A0A8H4CNI7"/>
<proteinExistence type="predicted"/>
<evidence type="ECO:0000313" key="4">
    <source>
        <dbReference type="Proteomes" id="UP000613401"/>
    </source>
</evidence>
<organism evidence="3 4">
    <name type="scientific">Colletotrichum gloeosporioides</name>
    <name type="common">Anthracnose fungus</name>
    <name type="synonym">Glomerella cingulata</name>
    <dbReference type="NCBI Taxonomy" id="474922"/>
    <lineage>
        <taxon>Eukaryota</taxon>
        <taxon>Fungi</taxon>
        <taxon>Dikarya</taxon>
        <taxon>Ascomycota</taxon>
        <taxon>Pezizomycotina</taxon>
        <taxon>Sordariomycetes</taxon>
        <taxon>Hypocreomycetidae</taxon>
        <taxon>Glomerellales</taxon>
        <taxon>Glomerellaceae</taxon>
        <taxon>Colletotrichum</taxon>
        <taxon>Colletotrichum gloeosporioides species complex</taxon>
    </lineage>
</organism>
<dbReference type="RefSeq" id="XP_045266205.1">
    <property type="nucleotide sequence ID" value="XM_045407284.1"/>
</dbReference>
<protein>
    <submittedName>
        <fullName evidence="3">Uncharacterized protein</fullName>
    </submittedName>
</protein>
<comment type="caution">
    <text evidence="3">The sequence shown here is derived from an EMBL/GenBank/DDBJ whole genome shotgun (WGS) entry which is preliminary data.</text>
</comment>
<keyword evidence="1" id="KW-0472">Membrane</keyword>
<evidence type="ECO:0000313" key="3">
    <source>
        <dbReference type="EMBL" id="KAF3807046.1"/>
    </source>
</evidence>
<sequence length="238" mass="26053">MKRRLIFVFLLVLHSKTTFCQGCFFPDTSTDTRGKRCFEPQEGKAAGCCYDDHYCLDNGLCLEPRAFTIYRASCTDRTFRADGCPTVCLKQSEDAHRGVNWCPVEKIWTCEDAGICNKTSISMESPVQIIMNATATADPNGVSKSVGISTRAVVGVGAGIGIPLLISVAVLATLLVRERKKSKAALLSQPILMPNQASSKPANLFASPDRSHYQLHRVDGERTTELATDATVRHELPQ</sequence>
<keyword evidence="2" id="KW-0732">Signal</keyword>
<evidence type="ECO:0000256" key="1">
    <source>
        <dbReference type="SAM" id="Phobius"/>
    </source>
</evidence>
<dbReference type="Proteomes" id="UP000613401">
    <property type="component" value="Unassembled WGS sequence"/>
</dbReference>
<feature type="transmembrane region" description="Helical" evidence="1">
    <location>
        <begin position="152"/>
        <end position="176"/>
    </location>
</feature>
<keyword evidence="4" id="KW-1185">Reference proteome</keyword>
<keyword evidence="1" id="KW-1133">Transmembrane helix</keyword>
<reference evidence="3" key="1">
    <citation type="journal article" date="2020" name="Phytopathology">
        <title>Genome sequence and comparative analysis of Colletotrichum gloeosporioides isolated from Liriodendron leaves.</title>
        <authorList>
            <person name="Fu F.F."/>
            <person name="Hao Z."/>
            <person name="Wang P."/>
            <person name="Lu Y."/>
            <person name="Xue L.J."/>
            <person name="Wei G."/>
            <person name="Tian Y."/>
            <person name="Baishi H."/>
            <person name="Xu H."/>
            <person name="Shi J."/>
            <person name="Cheng T."/>
            <person name="Wang G."/>
            <person name="Yi Y."/>
            <person name="Chen J."/>
        </authorList>
    </citation>
    <scope>NUCLEOTIDE SEQUENCE</scope>
    <source>
        <strain evidence="3">Lc1</strain>
    </source>
</reference>
<dbReference type="EMBL" id="WVTB01000032">
    <property type="protein sequence ID" value="KAF3807046.1"/>
    <property type="molecule type" value="Genomic_DNA"/>
</dbReference>
<evidence type="ECO:0000256" key="2">
    <source>
        <dbReference type="SAM" id="SignalP"/>
    </source>
</evidence>
<reference evidence="3" key="2">
    <citation type="submission" date="2020-03" db="EMBL/GenBank/DDBJ databases">
        <authorList>
            <person name="Fu F.-F."/>
            <person name="Chen J."/>
        </authorList>
    </citation>
    <scope>NUCLEOTIDE SEQUENCE</scope>
    <source>
        <strain evidence="3">Lc1</strain>
    </source>
</reference>
<keyword evidence="1" id="KW-0812">Transmembrane</keyword>
<feature type="signal peptide" evidence="2">
    <location>
        <begin position="1"/>
        <end position="20"/>
    </location>
</feature>
<gene>
    <name evidence="3" type="ORF">GCG54_00007301</name>
</gene>
<dbReference type="GeneID" id="69014446"/>
<name>A0A8H4CNI7_COLGL</name>
<feature type="chain" id="PRO_5034800816" evidence="2">
    <location>
        <begin position="21"/>
        <end position="238"/>
    </location>
</feature>
<accession>A0A8H4CNI7</accession>